<evidence type="ECO:0000313" key="3">
    <source>
        <dbReference type="Proteomes" id="UP000315889"/>
    </source>
</evidence>
<dbReference type="Pfam" id="PF14467">
    <property type="entry name" value="DUF4426"/>
    <property type="match status" value="1"/>
</dbReference>
<gene>
    <name evidence="2" type="ORF">EVB03_09960</name>
</gene>
<evidence type="ECO:0000259" key="1">
    <source>
        <dbReference type="Pfam" id="PF14467"/>
    </source>
</evidence>
<dbReference type="AlphaFoldDB" id="A0A520MB56"/>
<feature type="domain" description="DUF4426" evidence="1">
    <location>
        <begin position="26"/>
        <end position="145"/>
    </location>
</feature>
<evidence type="ECO:0000313" key="2">
    <source>
        <dbReference type="EMBL" id="RZO18464.1"/>
    </source>
</evidence>
<proteinExistence type="predicted"/>
<dbReference type="EMBL" id="SHBP01000030">
    <property type="protein sequence ID" value="RZO18464.1"/>
    <property type="molecule type" value="Genomic_DNA"/>
</dbReference>
<dbReference type="Gene3D" id="2.60.40.3340">
    <property type="entry name" value="Domain of unknown function DUF4426"/>
    <property type="match status" value="1"/>
</dbReference>
<reference evidence="2 3" key="1">
    <citation type="submission" date="2019-02" db="EMBL/GenBank/DDBJ databases">
        <title>Prokaryotic population dynamics and viral predation in marine succession experiment using metagenomics: the confinement effect.</title>
        <authorList>
            <person name="Haro-Moreno J.M."/>
            <person name="Rodriguez-Valera F."/>
            <person name="Lopez-Perez M."/>
        </authorList>
    </citation>
    <scope>NUCLEOTIDE SEQUENCE [LARGE SCALE GENOMIC DNA]</scope>
    <source>
        <strain evidence="2">MED-G170</strain>
    </source>
</reference>
<dbReference type="Proteomes" id="UP000315889">
    <property type="component" value="Unassembled WGS sequence"/>
</dbReference>
<sequence>MKRSLLAILLLVQPILAQGYEEKLYKQHGNYKIFYSAFNSSFIDSDIAVANNIVRGKGKGLVNIAVMEELTIGTPVKVTGRVSNILQQSQSLEFVAVKEQQALYYLAPFTFENEDYLTFKITVKPSDGEPSYSYDFKFQKKMYHD</sequence>
<dbReference type="InterPro" id="IPR025218">
    <property type="entry name" value="DUF4426"/>
</dbReference>
<organism evidence="2 3">
    <name type="scientific">SAR92 clade bacterium</name>
    <dbReference type="NCBI Taxonomy" id="2315479"/>
    <lineage>
        <taxon>Bacteria</taxon>
        <taxon>Pseudomonadati</taxon>
        <taxon>Pseudomonadota</taxon>
        <taxon>Gammaproteobacteria</taxon>
        <taxon>Cellvibrionales</taxon>
        <taxon>Porticoccaceae</taxon>
        <taxon>SAR92 clade</taxon>
    </lineage>
</organism>
<comment type="caution">
    <text evidence="2">The sequence shown here is derived from an EMBL/GenBank/DDBJ whole genome shotgun (WGS) entry which is preliminary data.</text>
</comment>
<protein>
    <submittedName>
        <fullName evidence="2">DUF4426 domain-containing protein</fullName>
    </submittedName>
</protein>
<accession>A0A520MB56</accession>
<name>A0A520MB56_9GAMM</name>